<keyword evidence="2" id="KW-1185">Reference proteome</keyword>
<accession>A0ABS3RQH7</accession>
<reference evidence="1 2" key="1">
    <citation type="submission" date="2021-03" db="EMBL/GenBank/DDBJ databases">
        <title>Actinomadura violae sp. nov., isolated from lichen in Thailand.</title>
        <authorList>
            <person name="Kanchanasin P."/>
            <person name="Saeng-In P."/>
            <person name="Phongsopitanun W."/>
            <person name="Yuki M."/>
            <person name="Kudo T."/>
            <person name="Ohkuma M."/>
            <person name="Tanasupawat S."/>
        </authorList>
    </citation>
    <scope>NUCLEOTIDE SEQUENCE [LARGE SCALE GENOMIC DNA]</scope>
    <source>
        <strain evidence="1 2">LCR2-06</strain>
    </source>
</reference>
<evidence type="ECO:0008006" key="3">
    <source>
        <dbReference type="Google" id="ProtNLM"/>
    </source>
</evidence>
<dbReference type="RefSeq" id="WP_208241259.1">
    <property type="nucleotide sequence ID" value="NZ_JAGEPF010000009.1"/>
</dbReference>
<gene>
    <name evidence="1" type="ORF">J4709_15580</name>
</gene>
<proteinExistence type="predicted"/>
<name>A0ABS3RQH7_9ACTN</name>
<protein>
    <recommendedName>
        <fullName evidence="3">Twin-arginine translocation signal domain-containing protein</fullName>
    </recommendedName>
</protein>
<evidence type="ECO:0000313" key="1">
    <source>
        <dbReference type="EMBL" id="MBO2459001.1"/>
    </source>
</evidence>
<organism evidence="1 2">
    <name type="scientific">Actinomadura violacea</name>
    <dbReference type="NCBI Taxonomy" id="2819934"/>
    <lineage>
        <taxon>Bacteria</taxon>
        <taxon>Bacillati</taxon>
        <taxon>Actinomycetota</taxon>
        <taxon>Actinomycetes</taxon>
        <taxon>Streptosporangiales</taxon>
        <taxon>Thermomonosporaceae</taxon>
        <taxon>Actinomadura</taxon>
    </lineage>
</organism>
<comment type="caution">
    <text evidence="1">The sequence shown here is derived from an EMBL/GenBank/DDBJ whole genome shotgun (WGS) entry which is preliminary data.</text>
</comment>
<dbReference type="EMBL" id="JAGEPF010000009">
    <property type="protein sequence ID" value="MBO2459001.1"/>
    <property type="molecule type" value="Genomic_DNA"/>
</dbReference>
<sequence>MRKRQLVQAAHGDAATLDSGRRGFLGWMGKIGVGAVGVAAGIGALQKPAAAATWRCCNLAFGQPNCPINSSGSAYCRKGSMKVWYCCTGSRKYACGECTGGSSCGSGPFYCSAGWTVRANSC</sequence>
<dbReference type="Proteomes" id="UP000680206">
    <property type="component" value="Unassembled WGS sequence"/>
</dbReference>
<evidence type="ECO:0000313" key="2">
    <source>
        <dbReference type="Proteomes" id="UP000680206"/>
    </source>
</evidence>